<dbReference type="Proteomes" id="UP000281915">
    <property type="component" value="Unassembled WGS sequence"/>
</dbReference>
<feature type="transmembrane region" description="Helical" evidence="1">
    <location>
        <begin position="142"/>
        <end position="160"/>
    </location>
</feature>
<evidence type="ECO:0000259" key="2">
    <source>
        <dbReference type="PROSITE" id="PS50887"/>
    </source>
</evidence>
<dbReference type="Gene3D" id="3.30.70.270">
    <property type="match status" value="1"/>
</dbReference>
<feature type="transmembrane region" description="Helical" evidence="1">
    <location>
        <begin position="117"/>
        <end position="135"/>
    </location>
</feature>
<sequence>MNMDPMKAHTENFHYSHLSFLLKRLHVISIALLALYAFYFYVDLVLYQHVAGTPFHTTLILIHAAGFLASLFYMGIYPLVKKNQRFLQSVGPDLLLDFYVFLYIGSSALASLNSYRLSGHIDMYLVVLVASAVLLPIRPKHFFCILAIIHVLFLSLLSSFIDDPNLLTSKQIISTIAAFISFLLLVLLYSSREQEFQHQQKQDELQKNFRTLFEMNPYPLILSRLSDGKLLLWNKAAAESCSPSHTSDSVTDHQLVFSSPQERVELVNELRLRGSIKNYILKQDQPLGATKWGMAHYELIMYGNETCILSGVTDITPLKQVEENLAEYANYDALTGILNRRSGLEALNSWLTNPHSEASSCIVCFIDLNNLKQVNDRYGHQAGDEMIKEVCTVISERLL</sequence>
<accession>A0A3M8BV46</accession>
<keyword evidence="1" id="KW-0812">Transmembrane</keyword>
<keyword evidence="1" id="KW-1133">Transmembrane helix</keyword>
<feature type="transmembrane region" description="Helical" evidence="1">
    <location>
        <begin position="172"/>
        <end position="191"/>
    </location>
</feature>
<dbReference type="InterPro" id="IPR029787">
    <property type="entry name" value="Nucleotide_cyclase"/>
</dbReference>
<organism evidence="3 4">
    <name type="scientific">Brevibacillus panacihumi</name>
    <dbReference type="NCBI Taxonomy" id="497735"/>
    <lineage>
        <taxon>Bacteria</taxon>
        <taxon>Bacillati</taxon>
        <taxon>Bacillota</taxon>
        <taxon>Bacilli</taxon>
        <taxon>Bacillales</taxon>
        <taxon>Paenibacillaceae</taxon>
        <taxon>Brevibacillus</taxon>
    </lineage>
</organism>
<reference evidence="3 4" key="1">
    <citation type="submission" date="2018-10" db="EMBL/GenBank/DDBJ databases">
        <title>Phylogenomics of Brevibacillus.</title>
        <authorList>
            <person name="Dunlap C."/>
        </authorList>
    </citation>
    <scope>NUCLEOTIDE SEQUENCE [LARGE SCALE GENOMIC DNA]</scope>
    <source>
        <strain evidence="3 4">JCM 15085</strain>
    </source>
</reference>
<dbReference type="NCBIfam" id="TIGR00254">
    <property type="entry name" value="GGDEF"/>
    <property type="match status" value="1"/>
</dbReference>
<dbReference type="AlphaFoldDB" id="A0A3M8BV46"/>
<dbReference type="Pfam" id="PF00990">
    <property type="entry name" value="GGDEF"/>
    <property type="match status" value="1"/>
</dbReference>
<feature type="transmembrane region" description="Helical" evidence="1">
    <location>
        <begin position="94"/>
        <end position="111"/>
    </location>
</feature>
<protein>
    <submittedName>
        <fullName evidence="3">Sensor domain-containing diguanylate cyclase</fullName>
    </submittedName>
</protein>
<proteinExistence type="predicted"/>
<comment type="caution">
    <text evidence="3">The sequence shown here is derived from an EMBL/GenBank/DDBJ whole genome shotgun (WGS) entry which is preliminary data.</text>
</comment>
<evidence type="ECO:0000313" key="4">
    <source>
        <dbReference type="Proteomes" id="UP000281915"/>
    </source>
</evidence>
<evidence type="ECO:0000256" key="1">
    <source>
        <dbReference type="SAM" id="Phobius"/>
    </source>
</evidence>
<keyword evidence="1" id="KW-0472">Membrane</keyword>
<feature type="domain" description="GGDEF" evidence="2">
    <location>
        <begin position="359"/>
        <end position="399"/>
    </location>
</feature>
<dbReference type="PANTHER" id="PTHR45138">
    <property type="entry name" value="REGULATORY COMPONENTS OF SENSORY TRANSDUCTION SYSTEM"/>
    <property type="match status" value="1"/>
</dbReference>
<dbReference type="GO" id="GO:0052621">
    <property type="term" value="F:diguanylate cyclase activity"/>
    <property type="evidence" value="ECO:0007669"/>
    <property type="project" value="TreeGrafter"/>
</dbReference>
<dbReference type="PANTHER" id="PTHR45138:SF9">
    <property type="entry name" value="DIGUANYLATE CYCLASE DGCM-RELATED"/>
    <property type="match status" value="1"/>
</dbReference>
<dbReference type="CDD" id="cd01949">
    <property type="entry name" value="GGDEF"/>
    <property type="match status" value="1"/>
</dbReference>
<evidence type="ECO:0000313" key="3">
    <source>
        <dbReference type="EMBL" id="RNB67278.1"/>
    </source>
</evidence>
<name>A0A3M8BV46_9BACL</name>
<feature type="transmembrane region" description="Helical" evidence="1">
    <location>
        <begin position="54"/>
        <end position="73"/>
    </location>
</feature>
<dbReference type="InterPro" id="IPR000160">
    <property type="entry name" value="GGDEF_dom"/>
</dbReference>
<feature type="transmembrane region" description="Helical" evidence="1">
    <location>
        <begin position="21"/>
        <end position="42"/>
    </location>
</feature>
<dbReference type="InterPro" id="IPR043128">
    <property type="entry name" value="Rev_trsase/Diguanyl_cyclase"/>
</dbReference>
<dbReference type="SUPFAM" id="SSF55073">
    <property type="entry name" value="Nucleotide cyclase"/>
    <property type="match status" value="1"/>
</dbReference>
<dbReference type="EMBL" id="RHHT01000093">
    <property type="protein sequence ID" value="RNB67278.1"/>
    <property type="molecule type" value="Genomic_DNA"/>
</dbReference>
<dbReference type="PROSITE" id="PS50887">
    <property type="entry name" value="GGDEF"/>
    <property type="match status" value="1"/>
</dbReference>
<gene>
    <name evidence="3" type="ORF">EDM58_25410</name>
</gene>
<dbReference type="InterPro" id="IPR050469">
    <property type="entry name" value="Diguanylate_Cyclase"/>
</dbReference>